<keyword evidence="1" id="KW-0645">Protease</keyword>
<organism evidence="1 2">
    <name type="scientific">Babesia ovata</name>
    <dbReference type="NCBI Taxonomy" id="189622"/>
    <lineage>
        <taxon>Eukaryota</taxon>
        <taxon>Sar</taxon>
        <taxon>Alveolata</taxon>
        <taxon>Apicomplexa</taxon>
        <taxon>Aconoidasida</taxon>
        <taxon>Piroplasmida</taxon>
        <taxon>Babesiidae</taxon>
        <taxon>Babesia</taxon>
    </lineage>
</organism>
<dbReference type="VEuPathDB" id="PiroplasmaDB:BOVATA_050160"/>
<accession>A0A2H6KKK3</accession>
<keyword evidence="1" id="KW-0378">Hydrolase</keyword>
<evidence type="ECO:0000313" key="2">
    <source>
        <dbReference type="Proteomes" id="UP000236319"/>
    </source>
</evidence>
<reference evidence="1 2" key="1">
    <citation type="journal article" date="2017" name="BMC Genomics">
        <title>Whole-genome assembly of Babesia ovata and comparative genomics between closely related pathogens.</title>
        <authorList>
            <person name="Yamagishi J."/>
            <person name="Asada M."/>
            <person name="Hakimi H."/>
            <person name="Tanaka T.Q."/>
            <person name="Sugimoto C."/>
            <person name="Kawazu S."/>
        </authorList>
    </citation>
    <scope>NUCLEOTIDE SEQUENCE [LARGE SCALE GENOMIC DNA]</scope>
    <source>
        <strain evidence="1 2">Miyake</strain>
    </source>
</reference>
<proteinExistence type="predicted"/>
<sequence length="135" mass="14929">MGCAEREMKGFVDGLTRKNGGNSSLQDVVDGILKYAKGFGEEAFEKDVLSTWYVRQNYNKGNLDAIEGGNTPKAKAVQEAITSTLPDLIASEIQIVADKYLKGAKIETIAEKFKRFADNGSEILAMVHHLELQYR</sequence>
<gene>
    <name evidence="1" type="ORF">BOVATA_050160</name>
</gene>
<keyword evidence="1" id="KW-0121">Carboxypeptidase</keyword>
<dbReference type="EMBL" id="BDSA01000069">
    <property type="protein sequence ID" value="GBE63523.1"/>
    <property type="molecule type" value="Genomic_DNA"/>
</dbReference>
<dbReference type="GeneID" id="39877293"/>
<dbReference type="RefSeq" id="XP_028869766.1">
    <property type="nucleotide sequence ID" value="XM_029013933.1"/>
</dbReference>
<name>A0A2H6KKK3_9APIC</name>
<evidence type="ECO:0000313" key="1">
    <source>
        <dbReference type="EMBL" id="GBE63523.1"/>
    </source>
</evidence>
<dbReference type="AlphaFoldDB" id="A0A2H6KKK3"/>
<dbReference type="Proteomes" id="UP000236319">
    <property type="component" value="Unassembled WGS sequence"/>
</dbReference>
<keyword evidence="2" id="KW-1185">Reference proteome</keyword>
<dbReference type="GO" id="GO:0004180">
    <property type="term" value="F:carboxypeptidase activity"/>
    <property type="evidence" value="ECO:0007669"/>
    <property type="project" value="UniProtKB-KW"/>
</dbReference>
<protein>
    <submittedName>
        <fullName evidence="1">Carboxypeptidase S, putative</fullName>
    </submittedName>
</protein>
<comment type="caution">
    <text evidence="1">The sequence shown here is derived from an EMBL/GenBank/DDBJ whole genome shotgun (WGS) entry which is preliminary data.</text>
</comment>